<sequence length="104" mass="11821">MLSRRSCSSSGSSAAYVGGRGLEIPRVFRPAAPRTPSLRPAVGRNLESWRRFSTEARDKADQKKAESVLRMWWQRSKNCLEHFNVEDKARVLFWYSLVGFGTAT</sequence>
<organism evidence="1">
    <name type="scientific">Arundo donax</name>
    <name type="common">Giant reed</name>
    <name type="synonym">Donax arundinaceus</name>
    <dbReference type="NCBI Taxonomy" id="35708"/>
    <lineage>
        <taxon>Eukaryota</taxon>
        <taxon>Viridiplantae</taxon>
        <taxon>Streptophyta</taxon>
        <taxon>Embryophyta</taxon>
        <taxon>Tracheophyta</taxon>
        <taxon>Spermatophyta</taxon>
        <taxon>Magnoliopsida</taxon>
        <taxon>Liliopsida</taxon>
        <taxon>Poales</taxon>
        <taxon>Poaceae</taxon>
        <taxon>PACMAD clade</taxon>
        <taxon>Arundinoideae</taxon>
        <taxon>Arundineae</taxon>
        <taxon>Arundo</taxon>
    </lineage>
</organism>
<evidence type="ECO:0000313" key="1">
    <source>
        <dbReference type="EMBL" id="JAD17661.1"/>
    </source>
</evidence>
<reference evidence="1" key="2">
    <citation type="journal article" date="2015" name="Data Brief">
        <title>Shoot transcriptome of the giant reed, Arundo donax.</title>
        <authorList>
            <person name="Barrero R.A."/>
            <person name="Guerrero F.D."/>
            <person name="Moolhuijzen P."/>
            <person name="Goolsby J.A."/>
            <person name="Tidwell J."/>
            <person name="Bellgard S.E."/>
            <person name="Bellgard M.I."/>
        </authorList>
    </citation>
    <scope>NUCLEOTIDE SEQUENCE</scope>
    <source>
        <tissue evidence="1">Shoot tissue taken approximately 20 cm above the soil surface</tissue>
    </source>
</reference>
<proteinExistence type="predicted"/>
<reference evidence="1" key="1">
    <citation type="submission" date="2014-09" db="EMBL/GenBank/DDBJ databases">
        <authorList>
            <person name="Magalhaes I.L.F."/>
            <person name="Oliveira U."/>
            <person name="Santos F.R."/>
            <person name="Vidigal T.H.D.A."/>
            <person name="Brescovit A.D."/>
            <person name="Santos A.J."/>
        </authorList>
    </citation>
    <scope>NUCLEOTIDE SEQUENCE</scope>
    <source>
        <tissue evidence="1">Shoot tissue taken approximately 20 cm above the soil surface</tissue>
    </source>
</reference>
<accession>A0A0A8XUY7</accession>
<name>A0A0A8XUY7_ARUDO</name>
<protein>
    <submittedName>
        <fullName evidence="1">Uncharacterized protein</fullName>
    </submittedName>
</protein>
<dbReference type="EMBL" id="GBRH01280234">
    <property type="protein sequence ID" value="JAD17661.1"/>
    <property type="molecule type" value="Transcribed_RNA"/>
</dbReference>
<dbReference type="AlphaFoldDB" id="A0A0A8XUY7"/>